<dbReference type="EC" id="2.7.13.3" evidence="2"/>
<dbReference type="STRING" id="1121432.SAMN02745219_00183"/>
<dbReference type="InterPro" id="IPR003594">
    <property type="entry name" value="HATPase_dom"/>
</dbReference>
<keyword evidence="6" id="KW-1133">Transmembrane helix</keyword>
<keyword evidence="4 8" id="KW-0418">Kinase</keyword>
<evidence type="ECO:0000259" key="7">
    <source>
        <dbReference type="PROSITE" id="PS50109"/>
    </source>
</evidence>
<protein>
    <recommendedName>
        <fullName evidence="2">histidine kinase</fullName>
        <ecNumber evidence="2">2.7.13.3</ecNumber>
    </recommendedName>
</protein>
<keyword evidence="6" id="KW-0472">Membrane</keyword>
<dbReference type="PANTHER" id="PTHR43547">
    <property type="entry name" value="TWO-COMPONENT HISTIDINE KINASE"/>
    <property type="match status" value="1"/>
</dbReference>
<dbReference type="GO" id="GO:0000155">
    <property type="term" value="F:phosphorelay sensor kinase activity"/>
    <property type="evidence" value="ECO:0007669"/>
    <property type="project" value="TreeGrafter"/>
</dbReference>
<feature type="transmembrane region" description="Helical" evidence="6">
    <location>
        <begin position="7"/>
        <end position="28"/>
    </location>
</feature>
<dbReference type="Pfam" id="PF02518">
    <property type="entry name" value="HATPase_c"/>
    <property type="match status" value="1"/>
</dbReference>
<evidence type="ECO:0000256" key="2">
    <source>
        <dbReference type="ARBA" id="ARBA00012438"/>
    </source>
</evidence>
<comment type="catalytic activity">
    <reaction evidence="1">
        <text>ATP + protein L-histidine = ADP + protein N-phospho-L-histidine.</text>
        <dbReference type="EC" id="2.7.13.3"/>
    </reaction>
</comment>
<evidence type="ECO:0000313" key="8">
    <source>
        <dbReference type="EMBL" id="SHI37070.1"/>
    </source>
</evidence>
<dbReference type="InterPro" id="IPR036890">
    <property type="entry name" value="HATPase_C_sf"/>
</dbReference>
<proteinExistence type="predicted"/>
<keyword evidence="5" id="KW-0902">Two-component regulatory system</keyword>
<dbReference type="Proteomes" id="UP000184529">
    <property type="component" value="Unassembled WGS sequence"/>
</dbReference>
<sequence length="280" mass="30747">MKKSKCSVVLLAFFQLVLLVAIVALYLLQRPVQPAQTSKHLLILSSFAGSIVLNVFIVARMVKIYEKEALLSAREAMAQSFVGLAGSIKFQNQDFNLYIEEISSLIHQERWEDLSSYLENICAKITFLNNVLKVDNAIIGALLKAKVSEADVKHIRLDIDISASLAGLGPKAVDLARIIGNLVDNAFDAVLPLEESERIVSVKIHRSGPLLEVEVSNRGPVIEPGTMEKFFEPGYTTKGEGHSGLGLHIVKTLAEKLMGTVRVFTDETNGTRFVVMLPGM</sequence>
<dbReference type="EMBL" id="FQZM01000003">
    <property type="protein sequence ID" value="SHI37070.1"/>
    <property type="molecule type" value="Genomic_DNA"/>
</dbReference>
<evidence type="ECO:0000256" key="6">
    <source>
        <dbReference type="SAM" id="Phobius"/>
    </source>
</evidence>
<dbReference type="PANTHER" id="PTHR43547:SF10">
    <property type="entry name" value="SENSOR HISTIDINE KINASE DCUS"/>
    <property type="match status" value="1"/>
</dbReference>
<gene>
    <name evidence="8" type="ORF">SAMN02745219_00183</name>
</gene>
<name>A0A1M6AKQ9_9FIRM</name>
<keyword evidence="4 8" id="KW-0808">Transferase</keyword>
<keyword evidence="3" id="KW-0597">Phosphoprotein</keyword>
<dbReference type="PRINTS" id="PR00344">
    <property type="entry name" value="BCTRLSENSOR"/>
</dbReference>
<evidence type="ECO:0000256" key="3">
    <source>
        <dbReference type="ARBA" id="ARBA00022553"/>
    </source>
</evidence>
<feature type="transmembrane region" description="Helical" evidence="6">
    <location>
        <begin position="40"/>
        <end position="59"/>
    </location>
</feature>
<dbReference type="InterPro" id="IPR005467">
    <property type="entry name" value="His_kinase_dom"/>
</dbReference>
<dbReference type="SUPFAM" id="SSF55874">
    <property type="entry name" value="ATPase domain of HSP90 chaperone/DNA topoisomerase II/histidine kinase"/>
    <property type="match status" value="1"/>
</dbReference>
<evidence type="ECO:0000256" key="5">
    <source>
        <dbReference type="ARBA" id="ARBA00023012"/>
    </source>
</evidence>
<feature type="domain" description="Histidine kinase" evidence="7">
    <location>
        <begin position="153"/>
        <end position="280"/>
    </location>
</feature>
<dbReference type="PROSITE" id="PS50109">
    <property type="entry name" value="HIS_KIN"/>
    <property type="match status" value="1"/>
</dbReference>
<dbReference type="InterPro" id="IPR004358">
    <property type="entry name" value="Sig_transdc_His_kin-like_C"/>
</dbReference>
<keyword evidence="9" id="KW-1185">Reference proteome</keyword>
<reference evidence="9" key="1">
    <citation type="submission" date="2016-11" db="EMBL/GenBank/DDBJ databases">
        <authorList>
            <person name="Varghese N."/>
            <person name="Submissions S."/>
        </authorList>
    </citation>
    <scope>NUCLEOTIDE SEQUENCE [LARGE SCALE GENOMIC DNA]</scope>
    <source>
        <strain evidence="9">DSM 16057</strain>
    </source>
</reference>
<evidence type="ECO:0000256" key="4">
    <source>
        <dbReference type="ARBA" id="ARBA00022777"/>
    </source>
</evidence>
<dbReference type="SMART" id="SM00387">
    <property type="entry name" value="HATPase_c"/>
    <property type="match status" value="1"/>
</dbReference>
<organism evidence="8 9">
    <name type="scientific">Desulfofundulus thermosubterraneus DSM 16057</name>
    <dbReference type="NCBI Taxonomy" id="1121432"/>
    <lineage>
        <taxon>Bacteria</taxon>
        <taxon>Bacillati</taxon>
        <taxon>Bacillota</taxon>
        <taxon>Clostridia</taxon>
        <taxon>Eubacteriales</taxon>
        <taxon>Peptococcaceae</taxon>
        <taxon>Desulfofundulus</taxon>
    </lineage>
</organism>
<accession>A0A1M6AKQ9</accession>
<dbReference type="AlphaFoldDB" id="A0A1M6AKQ9"/>
<dbReference type="Gene3D" id="3.30.565.10">
    <property type="entry name" value="Histidine kinase-like ATPase, C-terminal domain"/>
    <property type="match status" value="1"/>
</dbReference>
<evidence type="ECO:0000313" key="9">
    <source>
        <dbReference type="Proteomes" id="UP000184529"/>
    </source>
</evidence>
<keyword evidence="6" id="KW-0812">Transmembrane</keyword>
<evidence type="ECO:0000256" key="1">
    <source>
        <dbReference type="ARBA" id="ARBA00000085"/>
    </source>
</evidence>